<keyword evidence="2" id="KW-1185">Reference proteome</keyword>
<accession>A0A8X6IJE4</accession>
<reference evidence="1" key="1">
    <citation type="submission" date="2020-08" db="EMBL/GenBank/DDBJ databases">
        <title>Multicomponent nature underlies the extraordinary mechanical properties of spider dragline silk.</title>
        <authorList>
            <person name="Kono N."/>
            <person name="Nakamura H."/>
            <person name="Mori M."/>
            <person name="Yoshida Y."/>
            <person name="Ohtoshi R."/>
            <person name="Malay A.D."/>
            <person name="Moran D.A.P."/>
            <person name="Tomita M."/>
            <person name="Numata K."/>
            <person name="Arakawa K."/>
        </authorList>
    </citation>
    <scope>NUCLEOTIDE SEQUENCE</scope>
</reference>
<dbReference type="EMBL" id="BMAW01045170">
    <property type="protein sequence ID" value="GFS48386.1"/>
    <property type="molecule type" value="Genomic_DNA"/>
</dbReference>
<sequence>MEPSDPPPSPETFLLSREDFLTLFLLKQVCTGGGGWFRKEPARLDSVCIFGSLAIVVLGGKGKRTLLHKNRNPKMIPEVSEGAALSHFRCPCLRNG</sequence>
<comment type="caution">
    <text evidence="1">The sequence shown here is derived from an EMBL/GenBank/DDBJ whole genome shotgun (WGS) entry which is preliminary data.</text>
</comment>
<evidence type="ECO:0000313" key="2">
    <source>
        <dbReference type="Proteomes" id="UP000887013"/>
    </source>
</evidence>
<organism evidence="1 2">
    <name type="scientific">Nephila pilipes</name>
    <name type="common">Giant wood spider</name>
    <name type="synonym">Nephila maculata</name>
    <dbReference type="NCBI Taxonomy" id="299642"/>
    <lineage>
        <taxon>Eukaryota</taxon>
        <taxon>Metazoa</taxon>
        <taxon>Ecdysozoa</taxon>
        <taxon>Arthropoda</taxon>
        <taxon>Chelicerata</taxon>
        <taxon>Arachnida</taxon>
        <taxon>Araneae</taxon>
        <taxon>Araneomorphae</taxon>
        <taxon>Entelegynae</taxon>
        <taxon>Araneoidea</taxon>
        <taxon>Nephilidae</taxon>
        <taxon>Nephila</taxon>
    </lineage>
</organism>
<dbReference type="Proteomes" id="UP000887013">
    <property type="component" value="Unassembled WGS sequence"/>
</dbReference>
<name>A0A8X6IJE4_NEPPI</name>
<evidence type="ECO:0000313" key="1">
    <source>
        <dbReference type="EMBL" id="GFS48386.1"/>
    </source>
</evidence>
<dbReference type="AlphaFoldDB" id="A0A8X6IJE4"/>
<protein>
    <submittedName>
        <fullName evidence="1">Uncharacterized protein</fullName>
    </submittedName>
</protein>
<gene>
    <name evidence="1" type="ORF">NPIL_333701</name>
</gene>
<proteinExistence type="predicted"/>